<evidence type="ECO:0000256" key="2">
    <source>
        <dbReference type="ARBA" id="ARBA00022553"/>
    </source>
</evidence>
<dbReference type="VEuPathDB" id="FungiDB:BO72DRAFT_532132"/>
<dbReference type="AlphaFoldDB" id="A0A8G1RF47"/>
<sequence>MPSNDQYGKRLAVNYIDQTARSDPTSTAVYQTITVGSSTQTHTVTYSNLANIINNLARWLDELTPVTEEHTRTIGYLTALKHAQTGYGKGKLIASLLLHRAGELAGVRGSICRLGQIAGPVDSAGVWPRRDWFPSLLDSSQAIGYLPDSLGAQDSLTWIPVDILAELIADLALTGERSGETTSYYHFVNPQSAKWADMAPSVIAQLQGECTMTSLSEWVRRLEDHAARAASSETQPSSGVKLIGFYKSLQSRPLDLETCQTQDVIPRLGSITAVNEEWMRAWLRQWAHPE</sequence>
<evidence type="ECO:0000259" key="3">
    <source>
        <dbReference type="Pfam" id="PF07993"/>
    </source>
</evidence>
<proteinExistence type="predicted"/>
<keyword evidence="5" id="KW-1185">Reference proteome</keyword>
<gene>
    <name evidence="4" type="ORF">BO72DRAFT_532132</name>
</gene>
<feature type="domain" description="Thioester reductase (TE)" evidence="3">
    <location>
        <begin position="78"/>
        <end position="168"/>
    </location>
</feature>
<dbReference type="SUPFAM" id="SSF51735">
    <property type="entry name" value="NAD(P)-binding Rossmann-fold domains"/>
    <property type="match status" value="1"/>
</dbReference>
<dbReference type="Gene3D" id="3.40.50.720">
    <property type="entry name" value="NAD(P)-binding Rossmann-like Domain"/>
    <property type="match status" value="1"/>
</dbReference>
<keyword evidence="1" id="KW-0596">Phosphopantetheine</keyword>
<dbReference type="PANTHER" id="PTHR43439">
    <property type="entry name" value="PHENYLACETATE-COENZYME A LIGASE"/>
    <property type="match status" value="1"/>
</dbReference>
<evidence type="ECO:0000256" key="1">
    <source>
        <dbReference type="ARBA" id="ARBA00022450"/>
    </source>
</evidence>
<dbReference type="RefSeq" id="XP_040796167.1">
    <property type="nucleotide sequence ID" value="XM_040950418.1"/>
</dbReference>
<name>A0A8G1RF47_9EURO</name>
<dbReference type="GeneID" id="63867753"/>
<evidence type="ECO:0000313" key="4">
    <source>
        <dbReference type="EMBL" id="RAK72155.1"/>
    </source>
</evidence>
<keyword evidence="2" id="KW-0597">Phosphoprotein</keyword>
<protein>
    <recommendedName>
        <fullName evidence="3">Thioester reductase (TE) domain-containing protein</fullName>
    </recommendedName>
</protein>
<dbReference type="PANTHER" id="PTHR43439:SF2">
    <property type="entry name" value="ENZYME, PUTATIVE (JCVI)-RELATED"/>
    <property type="match status" value="1"/>
</dbReference>
<dbReference type="EMBL" id="KZ824701">
    <property type="protein sequence ID" value="RAK72155.1"/>
    <property type="molecule type" value="Genomic_DNA"/>
</dbReference>
<evidence type="ECO:0000313" key="5">
    <source>
        <dbReference type="Proteomes" id="UP000249789"/>
    </source>
</evidence>
<dbReference type="InterPro" id="IPR051414">
    <property type="entry name" value="Adenylate-forming_Reductase"/>
</dbReference>
<dbReference type="Proteomes" id="UP000249789">
    <property type="component" value="Unassembled WGS sequence"/>
</dbReference>
<organism evidence="4 5">
    <name type="scientific">Aspergillus fijiensis CBS 313.89</name>
    <dbReference type="NCBI Taxonomy" id="1448319"/>
    <lineage>
        <taxon>Eukaryota</taxon>
        <taxon>Fungi</taxon>
        <taxon>Dikarya</taxon>
        <taxon>Ascomycota</taxon>
        <taxon>Pezizomycotina</taxon>
        <taxon>Eurotiomycetes</taxon>
        <taxon>Eurotiomycetidae</taxon>
        <taxon>Eurotiales</taxon>
        <taxon>Aspergillaceae</taxon>
        <taxon>Aspergillus</taxon>
    </lineage>
</organism>
<dbReference type="Pfam" id="PF07993">
    <property type="entry name" value="NAD_binding_4"/>
    <property type="match status" value="1"/>
</dbReference>
<dbReference type="InterPro" id="IPR013120">
    <property type="entry name" value="FAR_NAD-bd"/>
</dbReference>
<dbReference type="InterPro" id="IPR036291">
    <property type="entry name" value="NAD(P)-bd_dom_sf"/>
</dbReference>
<reference evidence="4 5" key="1">
    <citation type="submission" date="2018-02" db="EMBL/GenBank/DDBJ databases">
        <title>The genomes of Aspergillus section Nigri reveals drivers in fungal speciation.</title>
        <authorList>
            <consortium name="DOE Joint Genome Institute"/>
            <person name="Vesth T.C."/>
            <person name="Nybo J."/>
            <person name="Theobald S."/>
            <person name="Brandl J."/>
            <person name="Frisvad J.C."/>
            <person name="Nielsen K.F."/>
            <person name="Lyhne E.K."/>
            <person name="Kogle M.E."/>
            <person name="Kuo A."/>
            <person name="Riley R."/>
            <person name="Clum A."/>
            <person name="Nolan M."/>
            <person name="Lipzen A."/>
            <person name="Salamov A."/>
            <person name="Henrissat B."/>
            <person name="Wiebenga A."/>
            <person name="De vries R.P."/>
            <person name="Grigoriev I.V."/>
            <person name="Mortensen U.H."/>
            <person name="Andersen M.R."/>
            <person name="Baker S.E."/>
        </authorList>
    </citation>
    <scope>NUCLEOTIDE SEQUENCE [LARGE SCALE GENOMIC DNA]</scope>
    <source>
        <strain evidence="4 5">CBS 313.89</strain>
    </source>
</reference>
<dbReference type="OrthoDB" id="4506143at2759"/>
<accession>A0A8G1RF47</accession>